<evidence type="ECO:0000313" key="2">
    <source>
        <dbReference type="EMBL" id="KAJ7337890.1"/>
    </source>
</evidence>
<evidence type="ECO:0000313" key="3">
    <source>
        <dbReference type="Proteomes" id="UP001163046"/>
    </source>
</evidence>
<dbReference type="AlphaFoldDB" id="A0A9W9YF37"/>
<protein>
    <submittedName>
        <fullName evidence="2">Uncharacterized protein</fullName>
    </submittedName>
</protein>
<feature type="compositionally biased region" description="Low complexity" evidence="1">
    <location>
        <begin position="139"/>
        <end position="155"/>
    </location>
</feature>
<comment type="caution">
    <text evidence="2">The sequence shown here is derived from an EMBL/GenBank/DDBJ whole genome shotgun (WGS) entry which is preliminary data.</text>
</comment>
<proteinExistence type="predicted"/>
<dbReference type="EMBL" id="MU827780">
    <property type="protein sequence ID" value="KAJ7337890.1"/>
    <property type="molecule type" value="Genomic_DNA"/>
</dbReference>
<organism evidence="2 3">
    <name type="scientific">Desmophyllum pertusum</name>
    <dbReference type="NCBI Taxonomy" id="174260"/>
    <lineage>
        <taxon>Eukaryota</taxon>
        <taxon>Metazoa</taxon>
        <taxon>Cnidaria</taxon>
        <taxon>Anthozoa</taxon>
        <taxon>Hexacorallia</taxon>
        <taxon>Scleractinia</taxon>
        <taxon>Caryophylliina</taxon>
        <taxon>Caryophylliidae</taxon>
        <taxon>Desmophyllum</taxon>
    </lineage>
</organism>
<gene>
    <name evidence="2" type="ORF">OS493_008048</name>
</gene>
<evidence type="ECO:0000256" key="1">
    <source>
        <dbReference type="SAM" id="MobiDB-lite"/>
    </source>
</evidence>
<feature type="compositionally biased region" description="Polar residues" evidence="1">
    <location>
        <begin position="120"/>
        <end position="138"/>
    </location>
</feature>
<reference evidence="2" key="1">
    <citation type="submission" date="2023-01" db="EMBL/GenBank/DDBJ databases">
        <title>Genome assembly of the deep-sea coral Lophelia pertusa.</title>
        <authorList>
            <person name="Herrera S."/>
            <person name="Cordes E."/>
        </authorList>
    </citation>
    <scope>NUCLEOTIDE SEQUENCE</scope>
    <source>
        <strain evidence="2">USNM1676648</strain>
        <tissue evidence="2">Polyp</tissue>
    </source>
</reference>
<name>A0A9W9YF37_9CNID</name>
<sequence>MRQSRETKSTRKSAENALPGFDCELNFNEAKKNSTTRKRTSKALSKAHRKIDKLQGQNKKLQTKSMENFRREFSVLIHHQRNQKSQESEPRKHAQERSPEFKRSPQNNAISNHCIGSELHSLTTRCDTWSPSMHQQQKATPAPVASSANPASEAT</sequence>
<feature type="compositionally biased region" description="Basic residues" evidence="1">
    <location>
        <begin position="34"/>
        <end position="51"/>
    </location>
</feature>
<feature type="region of interest" description="Disordered" evidence="1">
    <location>
        <begin position="77"/>
        <end position="155"/>
    </location>
</feature>
<feature type="region of interest" description="Disordered" evidence="1">
    <location>
        <begin position="32"/>
        <end position="63"/>
    </location>
</feature>
<keyword evidence="3" id="KW-1185">Reference proteome</keyword>
<accession>A0A9W9YF37</accession>
<feature type="compositionally biased region" description="Basic and acidic residues" evidence="1">
    <location>
        <begin position="84"/>
        <end position="103"/>
    </location>
</feature>
<dbReference type="Proteomes" id="UP001163046">
    <property type="component" value="Unassembled WGS sequence"/>
</dbReference>